<dbReference type="Proteomes" id="UP000663834">
    <property type="component" value="Unassembled WGS sequence"/>
</dbReference>
<proteinExistence type="predicted"/>
<sequence length="96" mass="11158">MICTPSINDIIIRCRQETNQHESERILNDRSDLPVNDNKISDQEELVIIDEVETEIILDSSYENRALISTIKLGISTESTTWFCEDCIDMHEEEEQ</sequence>
<reference evidence="1" key="1">
    <citation type="submission" date="2021-02" db="EMBL/GenBank/DDBJ databases">
        <authorList>
            <person name="Nowell W R."/>
        </authorList>
    </citation>
    <scope>NUCLEOTIDE SEQUENCE</scope>
</reference>
<organism evidence="1 2">
    <name type="scientific">Rotaria magnacalcarata</name>
    <dbReference type="NCBI Taxonomy" id="392030"/>
    <lineage>
        <taxon>Eukaryota</taxon>
        <taxon>Metazoa</taxon>
        <taxon>Spiralia</taxon>
        <taxon>Gnathifera</taxon>
        <taxon>Rotifera</taxon>
        <taxon>Eurotatoria</taxon>
        <taxon>Bdelloidea</taxon>
        <taxon>Philodinida</taxon>
        <taxon>Philodinidae</taxon>
        <taxon>Rotaria</taxon>
    </lineage>
</organism>
<protein>
    <submittedName>
        <fullName evidence="1">Uncharacterized protein</fullName>
    </submittedName>
</protein>
<gene>
    <name evidence="1" type="ORF">KQP761_LOCUS10606</name>
</gene>
<evidence type="ECO:0000313" key="2">
    <source>
        <dbReference type="Proteomes" id="UP000663834"/>
    </source>
</evidence>
<dbReference type="AlphaFoldDB" id="A0A815MQV3"/>
<evidence type="ECO:0000313" key="1">
    <source>
        <dbReference type="EMBL" id="CAF1421644.1"/>
    </source>
</evidence>
<name>A0A815MQV3_9BILA</name>
<comment type="caution">
    <text evidence="1">The sequence shown here is derived from an EMBL/GenBank/DDBJ whole genome shotgun (WGS) entry which is preliminary data.</text>
</comment>
<dbReference type="EMBL" id="CAJNOW010004554">
    <property type="protein sequence ID" value="CAF1421644.1"/>
    <property type="molecule type" value="Genomic_DNA"/>
</dbReference>
<accession>A0A815MQV3</accession>